<reference evidence="1 2" key="1">
    <citation type="submission" date="2019-03" db="EMBL/GenBank/DDBJ databases">
        <title>First draft genome of Liparis tanakae, snailfish: a comprehensive survey of snailfish specific genes.</title>
        <authorList>
            <person name="Kim W."/>
            <person name="Song I."/>
            <person name="Jeong J.-H."/>
            <person name="Kim D."/>
            <person name="Kim S."/>
            <person name="Ryu S."/>
            <person name="Song J.Y."/>
            <person name="Lee S.K."/>
        </authorList>
    </citation>
    <scope>NUCLEOTIDE SEQUENCE [LARGE SCALE GENOMIC DNA]</scope>
    <source>
        <tissue evidence="1">Muscle</tissue>
    </source>
</reference>
<accession>A0A4Z2JBH5</accession>
<name>A0A4Z2JBH5_9TELE</name>
<protein>
    <submittedName>
        <fullName evidence="1">Uncharacterized protein</fullName>
    </submittedName>
</protein>
<dbReference type="EMBL" id="SRLO01000009">
    <property type="protein sequence ID" value="TNN87675.1"/>
    <property type="molecule type" value="Genomic_DNA"/>
</dbReference>
<keyword evidence="2" id="KW-1185">Reference proteome</keyword>
<evidence type="ECO:0000313" key="2">
    <source>
        <dbReference type="Proteomes" id="UP000314294"/>
    </source>
</evidence>
<gene>
    <name evidence="1" type="ORF">EYF80_002022</name>
</gene>
<organism evidence="1 2">
    <name type="scientific">Liparis tanakae</name>
    <name type="common">Tanaka's snailfish</name>
    <dbReference type="NCBI Taxonomy" id="230148"/>
    <lineage>
        <taxon>Eukaryota</taxon>
        <taxon>Metazoa</taxon>
        <taxon>Chordata</taxon>
        <taxon>Craniata</taxon>
        <taxon>Vertebrata</taxon>
        <taxon>Euteleostomi</taxon>
        <taxon>Actinopterygii</taxon>
        <taxon>Neopterygii</taxon>
        <taxon>Teleostei</taxon>
        <taxon>Neoteleostei</taxon>
        <taxon>Acanthomorphata</taxon>
        <taxon>Eupercaria</taxon>
        <taxon>Perciformes</taxon>
        <taxon>Cottioidei</taxon>
        <taxon>Cottales</taxon>
        <taxon>Liparidae</taxon>
        <taxon>Liparis</taxon>
    </lineage>
</organism>
<evidence type="ECO:0000313" key="1">
    <source>
        <dbReference type="EMBL" id="TNN87675.1"/>
    </source>
</evidence>
<sequence>MSAITKDTLRALKEDHGSSCDIPNFPEADRPADSRHRVGLEELPPYSSSLDTMFTLERVRI</sequence>
<dbReference type="AlphaFoldDB" id="A0A4Z2JBH5"/>
<comment type="caution">
    <text evidence="1">The sequence shown here is derived from an EMBL/GenBank/DDBJ whole genome shotgun (WGS) entry which is preliminary data.</text>
</comment>
<dbReference type="Proteomes" id="UP000314294">
    <property type="component" value="Unassembled WGS sequence"/>
</dbReference>
<proteinExistence type="predicted"/>